<keyword evidence="5" id="KW-0808">Transferase</keyword>
<dbReference type="GO" id="GO:0005737">
    <property type="term" value="C:cytoplasm"/>
    <property type="evidence" value="ECO:0007669"/>
    <property type="project" value="UniProtKB-SubCell"/>
</dbReference>
<dbReference type="Gene3D" id="3.40.930.10">
    <property type="entry name" value="Mannitol-specific EII, Chain A"/>
    <property type="match status" value="1"/>
</dbReference>
<dbReference type="PANTHER" id="PTHR36203">
    <property type="entry name" value="ASCORBATE-SPECIFIC PTS SYSTEM EIIA COMPONENT"/>
    <property type="match status" value="1"/>
</dbReference>
<evidence type="ECO:0000256" key="2">
    <source>
        <dbReference type="ARBA" id="ARBA00022448"/>
    </source>
</evidence>
<gene>
    <name evidence="12" type="ORF">KTC_62550</name>
</gene>
<evidence type="ECO:0000256" key="9">
    <source>
        <dbReference type="ARBA" id="ARBA00041175"/>
    </source>
</evidence>
<organism evidence="12">
    <name type="scientific">Thermosporothrix sp. COM3</name>
    <dbReference type="NCBI Taxonomy" id="2490863"/>
    <lineage>
        <taxon>Bacteria</taxon>
        <taxon>Bacillati</taxon>
        <taxon>Chloroflexota</taxon>
        <taxon>Ktedonobacteria</taxon>
        <taxon>Ktedonobacterales</taxon>
        <taxon>Thermosporotrichaceae</taxon>
        <taxon>Thermosporothrix</taxon>
    </lineage>
</organism>
<comment type="function">
    <text evidence="8">The phosphoenolpyruvate-dependent sugar phosphotransferase system (sugar PTS), a major carbohydrate active transport system, catalyzes the phosphorylation of incoming sugar substrates concomitantly with their translocation across the cell membrane. The enzyme II UlaABC PTS system is involved in ascorbate transport.</text>
</comment>
<dbReference type="PROSITE" id="PS51094">
    <property type="entry name" value="PTS_EIIA_TYPE_2"/>
    <property type="match status" value="1"/>
</dbReference>
<dbReference type="Pfam" id="PF00359">
    <property type="entry name" value="PTS_EIIA_2"/>
    <property type="match status" value="1"/>
</dbReference>
<keyword evidence="6" id="KW-0598">Phosphotransferase system</keyword>
<evidence type="ECO:0000256" key="8">
    <source>
        <dbReference type="ARBA" id="ARBA00037387"/>
    </source>
</evidence>
<evidence type="ECO:0000313" key="12">
    <source>
        <dbReference type="EMBL" id="BBH91504.1"/>
    </source>
</evidence>
<dbReference type="InterPro" id="IPR002178">
    <property type="entry name" value="PTS_EIIA_type-2_dom"/>
</dbReference>
<evidence type="ECO:0000256" key="1">
    <source>
        <dbReference type="ARBA" id="ARBA00004496"/>
    </source>
</evidence>
<dbReference type="EMBL" id="AP019376">
    <property type="protein sequence ID" value="BBH91504.1"/>
    <property type="molecule type" value="Genomic_DNA"/>
</dbReference>
<keyword evidence="3" id="KW-0963">Cytoplasm</keyword>
<dbReference type="PANTHER" id="PTHR36203:SF1">
    <property type="entry name" value="ASCORBATE-SPECIFIC PTS SYSTEM EIIA COMPONENT"/>
    <property type="match status" value="1"/>
</dbReference>
<keyword evidence="2" id="KW-0813">Transport</keyword>
<accession>A0A455T2C2</accession>
<dbReference type="GO" id="GO:0009401">
    <property type="term" value="P:phosphoenolpyruvate-dependent sugar phosphotransferase system"/>
    <property type="evidence" value="ECO:0007669"/>
    <property type="project" value="UniProtKB-KW"/>
</dbReference>
<dbReference type="GO" id="GO:0016301">
    <property type="term" value="F:kinase activity"/>
    <property type="evidence" value="ECO:0007669"/>
    <property type="project" value="UniProtKB-KW"/>
</dbReference>
<name>A0A455T2C2_9CHLR</name>
<evidence type="ECO:0000256" key="7">
    <source>
        <dbReference type="ARBA" id="ARBA00022777"/>
    </source>
</evidence>
<evidence type="ECO:0000256" key="6">
    <source>
        <dbReference type="ARBA" id="ARBA00022683"/>
    </source>
</evidence>
<dbReference type="AlphaFoldDB" id="A0A455T2C2"/>
<protein>
    <recommendedName>
        <fullName evidence="9">Ascorbate-specific PTS system EIIA component</fullName>
    </recommendedName>
    <alternativeName>
        <fullName evidence="10">Ascorbate-specific phosphotransferase enzyme IIA component</fullName>
    </alternativeName>
</protein>
<comment type="subcellular location">
    <subcellularLocation>
        <location evidence="1">Cytoplasm</location>
    </subcellularLocation>
</comment>
<reference evidence="12" key="1">
    <citation type="submission" date="2018-12" db="EMBL/GenBank/DDBJ databases">
        <title>Novel natural products biosynthetic potential of the class Ktedonobacteria.</title>
        <authorList>
            <person name="Zheng Y."/>
            <person name="Saitou A."/>
            <person name="Wang C.M."/>
            <person name="Toyoda A."/>
            <person name="Minakuchi Y."/>
            <person name="Sekiguchi Y."/>
            <person name="Ueda K."/>
            <person name="Takano H."/>
            <person name="Sakai Y."/>
            <person name="Yokota A."/>
            <person name="Yabe S."/>
        </authorList>
    </citation>
    <scope>NUCLEOTIDE SEQUENCE</scope>
    <source>
        <strain evidence="12">COM3</strain>
    </source>
</reference>
<dbReference type="CDD" id="cd00211">
    <property type="entry name" value="PTS_IIA_fru"/>
    <property type="match status" value="1"/>
</dbReference>
<keyword evidence="7" id="KW-0418">Kinase</keyword>
<keyword evidence="4" id="KW-0597">Phosphoprotein</keyword>
<evidence type="ECO:0000256" key="5">
    <source>
        <dbReference type="ARBA" id="ARBA00022679"/>
    </source>
</evidence>
<dbReference type="InterPro" id="IPR016152">
    <property type="entry name" value="PTrfase/Anion_transptr"/>
</dbReference>
<sequence length="152" mass="16346">MQLDHLLTKETIRLQVRATGRMDVVQKAGELLVASGNADARYIEAMKHSLKTHGPYMVIVPGVALLHARPEDGVKQLCMSLVTLDPPIEFGNPDNDPVSVAFALGAEDNSKHVEAIAVLAGLLEDEQAMETIRHSTSVDEVLQIIAAAQAGE</sequence>
<dbReference type="SUPFAM" id="SSF55804">
    <property type="entry name" value="Phoshotransferase/anion transport protein"/>
    <property type="match status" value="1"/>
</dbReference>
<proteinExistence type="predicted"/>
<dbReference type="InterPro" id="IPR051351">
    <property type="entry name" value="Ascorbate-PTS_EIIA_comp"/>
</dbReference>
<evidence type="ECO:0000256" key="3">
    <source>
        <dbReference type="ARBA" id="ARBA00022490"/>
    </source>
</evidence>
<evidence type="ECO:0000256" key="4">
    <source>
        <dbReference type="ARBA" id="ARBA00022553"/>
    </source>
</evidence>
<feature type="domain" description="PTS EIIA type-2" evidence="11">
    <location>
        <begin position="5"/>
        <end position="148"/>
    </location>
</feature>
<evidence type="ECO:0000256" key="10">
    <source>
        <dbReference type="ARBA" id="ARBA00042072"/>
    </source>
</evidence>
<evidence type="ECO:0000259" key="11">
    <source>
        <dbReference type="PROSITE" id="PS51094"/>
    </source>
</evidence>